<dbReference type="PATRIC" id="fig|251221.4.peg.618"/>
<dbReference type="GO" id="GO:0043093">
    <property type="term" value="P:FtsZ-dependent cytokinesis"/>
    <property type="evidence" value="ECO:0000318"/>
    <property type="project" value="GO_Central"/>
</dbReference>
<organism evidence="9 10">
    <name type="scientific">Gloeobacter violaceus (strain ATCC 29082 / PCC 7421)</name>
    <dbReference type="NCBI Taxonomy" id="251221"/>
    <lineage>
        <taxon>Bacteria</taxon>
        <taxon>Bacillati</taxon>
        <taxon>Cyanobacteriota</taxon>
        <taxon>Cyanophyceae</taxon>
        <taxon>Gloeobacterales</taxon>
        <taxon>Gloeobacteraceae</taxon>
        <taxon>Gloeobacter</taxon>
    </lineage>
</organism>
<evidence type="ECO:0000313" key="10">
    <source>
        <dbReference type="Proteomes" id="UP000000557"/>
    </source>
</evidence>
<dbReference type="InterPro" id="IPR032816">
    <property type="entry name" value="VTT_dom"/>
</dbReference>
<name>Q7NN05_GLOVI</name>
<dbReference type="KEGG" id="gvi:glr0610"/>
<keyword evidence="3 7" id="KW-1003">Cell membrane</keyword>
<reference evidence="9 10" key="2">
    <citation type="journal article" date="2003" name="DNA Res.">
        <title>Complete genome structure of Gloeobacter violaceus PCC 7421, a cyanobacterium that lacks thylakoids (supplement).</title>
        <authorList>
            <person name="Nakamura Y."/>
            <person name="Kaneko T."/>
            <person name="Sato S."/>
            <person name="Mimuro M."/>
            <person name="Miyashita H."/>
            <person name="Tsuchiya T."/>
            <person name="Sasamoto S."/>
            <person name="Watanabe A."/>
            <person name="Kawashima K."/>
            <person name="Kishida Y."/>
            <person name="Kiyokawa C."/>
            <person name="Kohara M."/>
            <person name="Matsumoto M."/>
            <person name="Matsuno A."/>
            <person name="Nakazaki N."/>
            <person name="Shimpo S."/>
            <person name="Takeuchi C."/>
            <person name="Yamada M."/>
            <person name="Tabata S."/>
        </authorList>
    </citation>
    <scope>NUCLEOTIDE SEQUENCE [LARGE SCALE GENOMIC DNA]</scope>
    <source>
        <strain evidence="10">ATCC 29082 / PCC 7421</strain>
    </source>
</reference>
<dbReference type="PANTHER" id="PTHR30353">
    <property type="entry name" value="INNER MEMBRANE PROTEIN DEDA-RELATED"/>
    <property type="match status" value="1"/>
</dbReference>
<dbReference type="RefSeq" id="WP_011140612.1">
    <property type="nucleotide sequence ID" value="NC_005125.1"/>
</dbReference>
<evidence type="ECO:0000256" key="5">
    <source>
        <dbReference type="ARBA" id="ARBA00022989"/>
    </source>
</evidence>
<feature type="transmembrane region" description="Helical" evidence="7">
    <location>
        <begin position="181"/>
        <end position="201"/>
    </location>
</feature>
<accession>Q7NN05</accession>
<dbReference type="GO" id="GO:0005886">
    <property type="term" value="C:plasma membrane"/>
    <property type="evidence" value="ECO:0000318"/>
    <property type="project" value="GO_Central"/>
</dbReference>
<dbReference type="eggNOG" id="COG0586">
    <property type="taxonomic scope" value="Bacteria"/>
</dbReference>
<reference evidence="9 10" key="1">
    <citation type="journal article" date="2003" name="DNA Res.">
        <title>Complete genome structure of Gloeobacter violaceus PCC 7421, a cyanobacterium that lacks thylakoids.</title>
        <authorList>
            <person name="Nakamura Y."/>
            <person name="Kaneko T."/>
            <person name="Sato S."/>
            <person name="Mimuro M."/>
            <person name="Miyashita H."/>
            <person name="Tsuchiya T."/>
            <person name="Sasamoto S."/>
            <person name="Watanabe A."/>
            <person name="Kawashima K."/>
            <person name="Kishida Y."/>
            <person name="Kiyokawa C."/>
            <person name="Kohara M."/>
            <person name="Matsumoto M."/>
            <person name="Matsuno A."/>
            <person name="Nakazaki N."/>
            <person name="Shimpo S."/>
            <person name="Takeuchi C."/>
            <person name="Yamada M."/>
            <person name="Tabata S."/>
        </authorList>
    </citation>
    <scope>NUCLEOTIDE SEQUENCE [LARGE SCALE GENOMIC DNA]</scope>
    <source>
        <strain evidence="10">ATCC 29082 / PCC 7421</strain>
    </source>
</reference>
<dbReference type="PhylomeDB" id="Q7NN05"/>
<feature type="domain" description="VTT" evidence="8">
    <location>
        <begin position="42"/>
        <end position="161"/>
    </location>
</feature>
<dbReference type="FunCoup" id="Q7NN05">
    <property type="interactions" value="11"/>
</dbReference>
<keyword evidence="4 7" id="KW-0812">Transmembrane</keyword>
<evidence type="ECO:0000256" key="3">
    <source>
        <dbReference type="ARBA" id="ARBA00022475"/>
    </source>
</evidence>
<dbReference type="Pfam" id="PF09335">
    <property type="entry name" value="VTT_dom"/>
    <property type="match status" value="1"/>
</dbReference>
<dbReference type="STRING" id="251221.gene:10758084"/>
<evidence type="ECO:0000256" key="6">
    <source>
        <dbReference type="ARBA" id="ARBA00023136"/>
    </source>
</evidence>
<dbReference type="GO" id="GO:0022857">
    <property type="term" value="F:transmembrane transporter activity"/>
    <property type="evidence" value="ECO:0000318"/>
    <property type="project" value="GO_Central"/>
</dbReference>
<evidence type="ECO:0000256" key="2">
    <source>
        <dbReference type="ARBA" id="ARBA00010792"/>
    </source>
</evidence>
<dbReference type="GO" id="GO:0055085">
    <property type="term" value="P:transmembrane transport"/>
    <property type="evidence" value="ECO:0000318"/>
    <property type="project" value="GO_Central"/>
</dbReference>
<evidence type="ECO:0000256" key="4">
    <source>
        <dbReference type="ARBA" id="ARBA00022692"/>
    </source>
</evidence>
<feature type="transmembrane region" description="Helical" evidence="7">
    <location>
        <begin position="148"/>
        <end position="169"/>
    </location>
</feature>
<dbReference type="AlphaFoldDB" id="Q7NN05"/>
<dbReference type="OrthoDB" id="9813426at2"/>
<sequence>MEPVLDFFRYLGNFEELIRAGGYVALTAIIFVETGLLIGFFLPGDSLLVAAGVLIAATGLLNIWVLAALLCTAAIVGDTVGYWIGAKAGPRLFSREKSLLFAKDHLIKAERFYTKYGAKTILLARWVPIVRTFAPVVAGAARMHYPTFLLFNVVGGVTWIGSLLIGSYFLGQLIPDLEKNVHIVVAVVVLLSILPPIIEYLKARREPDASR</sequence>
<feature type="transmembrane region" description="Helical" evidence="7">
    <location>
        <begin position="49"/>
        <end position="76"/>
    </location>
</feature>
<keyword evidence="10" id="KW-1185">Reference proteome</keyword>
<dbReference type="Proteomes" id="UP000000557">
    <property type="component" value="Chromosome"/>
</dbReference>
<feature type="transmembrane region" description="Helical" evidence="7">
    <location>
        <begin position="20"/>
        <end position="42"/>
    </location>
</feature>
<gene>
    <name evidence="9" type="ordered locus">glr0610</name>
</gene>
<keyword evidence="6 7" id="KW-0472">Membrane</keyword>
<proteinExistence type="inferred from homology"/>
<dbReference type="HOGENOM" id="CLU_044208_6_1_3"/>
<evidence type="ECO:0000259" key="8">
    <source>
        <dbReference type="Pfam" id="PF09335"/>
    </source>
</evidence>
<evidence type="ECO:0000256" key="1">
    <source>
        <dbReference type="ARBA" id="ARBA00004651"/>
    </source>
</evidence>
<dbReference type="InParanoid" id="Q7NN05"/>
<keyword evidence="5 7" id="KW-1133">Transmembrane helix</keyword>
<dbReference type="InterPro" id="IPR032818">
    <property type="entry name" value="DedA-like"/>
</dbReference>
<evidence type="ECO:0000313" key="9">
    <source>
        <dbReference type="EMBL" id="BAC88551.1"/>
    </source>
</evidence>
<evidence type="ECO:0000256" key="7">
    <source>
        <dbReference type="RuleBase" id="RU367016"/>
    </source>
</evidence>
<protein>
    <submittedName>
        <fullName evidence="9">Glr0610 protein</fullName>
    </submittedName>
</protein>
<dbReference type="EMBL" id="BA000045">
    <property type="protein sequence ID" value="BAC88551.1"/>
    <property type="molecule type" value="Genomic_DNA"/>
</dbReference>
<comment type="similarity">
    <text evidence="2 7">Belongs to the DedA family.</text>
</comment>
<dbReference type="EnsemblBacteria" id="BAC88551">
    <property type="protein sequence ID" value="BAC88551"/>
    <property type="gene ID" value="BAC88551"/>
</dbReference>
<dbReference type="PANTHER" id="PTHR30353:SF0">
    <property type="entry name" value="TRANSMEMBRANE PROTEIN"/>
    <property type="match status" value="1"/>
</dbReference>
<comment type="subcellular location">
    <subcellularLocation>
        <location evidence="1 7">Cell membrane</location>
        <topology evidence="1 7">Multi-pass membrane protein</topology>
    </subcellularLocation>
</comment>